<feature type="compositionally biased region" description="Polar residues" evidence="1">
    <location>
        <begin position="40"/>
        <end position="54"/>
    </location>
</feature>
<sequence length="134" mass="13565">MPLNDVISPQYSCPATPRWTPAPTGLAPPPTRRPTRSPGDTATGTSTGISTNGKLVQEDENCSPLGEKAVECGARPEDGRGETCCGGLICGGDRDKVCVESTEDAFSTLPSATSAASIVSAGFAITLGVGIIVA</sequence>
<proteinExistence type="predicted"/>
<feature type="region of interest" description="Disordered" evidence="1">
    <location>
        <begin position="1"/>
        <end position="58"/>
    </location>
</feature>
<gene>
    <name evidence="2" type="ORF">MPOL1434_LOCUS6579</name>
</gene>
<reference evidence="2" key="1">
    <citation type="submission" date="2021-01" db="EMBL/GenBank/DDBJ databases">
        <authorList>
            <person name="Corre E."/>
            <person name="Pelletier E."/>
            <person name="Niang G."/>
            <person name="Scheremetjew M."/>
            <person name="Finn R."/>
            <person name="Kale V."/>
            <person name="Holt S."/>
            <person name="Cochrane G."/>
            <person name="Meng A."/>
            <person name="Brown T."/>
            <person name="Cohen L."/>
        </authorList>
    </citation>
    <scope>NUCLEOTIDE SEQUENCE</scope>
    <source>
        <strain evidence="2">CCMP3303</strain>
    </source>
</reference>
<organism evidence="2">
    <name type="scientific">Minutocellus polymorphus</name>
    <dbReference type="NCBI Taxonomy" id="265543"/>
    <lineage>
        <taxon>Eukaryota</taxon>
        <taxon>Sar</taxon>
        <taxon>Stramenopiles</taxon>
        <taxon>Ochrophyta</taxon>
        <taxon>Bacillariophyta</taxon>
        <taxon>Mediophyceae</taxon>
        <taxon>Cymatosirophycidae</taxon>
        <taxon>Cymatosirales</taxon>
        <taxon>Cymatosiraceae</taxon>
        <taxon>Minutocellus</taxon>
    </lineage>
</organism>
<evidence type="ECO:0000256" key="1">
    <source>
        <dbReference type="SAM" id="MobiDB-lite"/>
    </source>
</evidence>
<dbReference type="AlphaFoldDB" id="A0A7S0ARE3"/>
<evidence type="ECO:0000313" key="2">
    <source>
        <dbReference type="EMBL" id="CAD8371692.1"/>
    </source>
</evidence>
<name>A0A7S0ARE3_9STRA</name>
<dbReference type="EMBL" id="HBEJ01011210">
    <property type="protein sequence ID" value="CAD8371692.1"/>
    <property type="molecule type" value="Transcribed_RNA"/>
</dbReference>
<accession>A0A7S0ARE3</accession>
<protein>
    <submittedName>
        <fullName evidence="2">Uncharacterized protein</fullName>
    </submittedName>
</protein>